<dbReference type="Proteomes" id="UP000320333">
    <property type="component" value="Unassembled WGS sequence"/>
</dbReference>
<gene>
    <name evidence="1" type="ORF">CcCBS67573_g06374</name>
</gene>
<evidence type="ECO:0000313" key="2">
    <source>
        <dbReference type="Proteomes" id="UP000320333"/>
    </source>
</evidence>
<accession>A0A507F5R7</accession>
<evidence type="ECO:0000313" key="1">
    <source>
        <dbReference type="EMBL" id="TPX70970.1"/>
    </source>
</evidence>
<organism evidence="1 2">
    <name type="scientific">Chytriomyces confervae</name>
    <dbReference type="NCBI Taxonomy" id="246404"/>
    <lineage>
        <taxon>Eukaryota</taxon>
        <taxon>Fungi</taxon>
        <taxon>Fungi incertae sedis</taxon>
        <taxon>Chytridiomycota</taxon>
        <taxon>Chytridiomycota incertae sedis</taxon>
        <taxon>Chytridiomycetes</taxon>
        <taxon>Chytridiales</taxon>
        <taxon>Chytriomycetaceae</taxon>
        <taxon>Chytriomyces</taxon>
    </lineage>
</organism>
<keyword evidence="2" id="KW-1185">Reference proteome</keyword>
<dbReference type="OrthoDB" id="2166356at2759"/>
<dbReference type="AlphaFoldDB" id="A0A507F5R7"/>
<dbReference type="EMBL" id="QEAP01000269">
    <property type="protein sequence ID" value="TPX70970.1"/>
    <property type="molecule type" value="Genomic_DNA"/>
</dbReference>
<protein>
    <submittedName>
        <fullName evidence="1">Uncharacterized protein</fullName>
    </submittedName>
</protein>
<reference evidence="1 2" key="1">
    <citation type="journal article" date="2019" name="Sci. Rep.">
        <title>Comparative genomics of chytrid fungi reveal insights into the obligate biotrophic and pathogenic lifestyle of Synchytrium endobioticum.</title>
        <authorList>
            <person name="van de Vossenberg B.T.L.H."/>
            <person name="Warris S."/>
            <person name="Nguyen H.D.T."/>
            <person name="van Gent-Pelzer M.P.E."/>
            <person name="Joly D.L."/>
            <person name="van de Geest H.C."/>
            <person name="Bonants P.J.M."/>
            <person name="Smith D.S."/>
            <person name="Levesque C.A."/>
            <person name="van der Lee T.A.J."/>
        </authorList>
    </citation>
    <scope>NUCLEOTIDE SEQUENCE [LARGE SCALE GENOMIC DNA]</scope>
    <source>
        <strain evidence="1 2">CBS 675.73</strain>
    </source>
</reference>
<proteinExistence type="predicted"/>
<name>A0A507F5R7_9FUNG</name>
<sequence length="402" mass="42352">MAAQCTVLGSNNLFSVSALSSSDCITGPVYTGSVPSATCVTTATSYNPLTTGATQQMDYCPNNHIFNLHTYNVNNYVQTIAFLSTTSVAGNPASTKSGTATLSSQNAPFMLTYSNRFSCNQQTIASWTTSGSKCQMFSTAVSTSHLTLTGTTVTTVANGAVVTNVVMVGSGHKCWRRTCQNSNGLTSKSYIPVDLQFPTSASLLFTMADIDLTISCTVIAETLTVKGEWDDNDHLDLAPNNHLDRTYGSLIVGLSITNSQVTVDQEVQEHFVGPRTTFPSHTSSCGFSFSVAAPNLGLSVNDGGDALGANEEFIFCVYTGPSSSPPQQTFALISLVADYSTDGGVTFPVSGQVLIPVDNRHCFGTSIAGSAGVLVGQVKDISNVMVFATTSMDTVNYFTLLA</sequence>
<comment type="caution">
    <text evidence="1">The sequence shown here is derived from an EMBL/GenBank/DDBJ whole genome shotgun (WGS) entry which is preliminary data.</text>
</comment>